<evidence type="ECO:0000313" key="3">
    <source>
        <dbReference type="EMBL" id="KAF2675319.1"/>
    </source>
</evidence>
<organism evidence="3 4">
    <name type="scientific">Microthyrium microscopicum</name>
    <dbReference type="NCBI Taxonomy" id="703497"/>
    <lineage>
        <taxon>Eukaryota</taxon>
        <taxon>Fungi</taxon>
        <taxon>Dikarya</taxon>
        <taxon>Ascomycota</taxon>
        <taxon>Pezizomycotina</taxon>
        <taxon>Dothideomycetes</taxon>
        <taxon>Dothideomycetes incertae sedis</taxon>
        <taxon>Microthyriales</taxon>
        <taxon>Microthyriaceae</taxon>
        <taxon>Microthyrium</taxon>
    </lineage>
</organism>
<reference evidence="3" key="1">
    <citation type="journal article" date="2020" name="Stud. Mycol.">
        <title>101 Dothideomycetes genomes: a test case for predicting lifestyles and emergence of pathogens.</title>
        <authorList>
            <person name="Haridas S."/>
            <person name="Albert R."/>
            <person name="Binder M."/>
            <person name="Bloem J."/>
            <person name="Labutti K."/>
            <person name="Salamov A."/>
            <person name="Andreopoulos B."/>
            <person name="Baker S."/>
            <person name="Barry K."/>
            <person name="Bills G."/>
            <person name="Bluhm B."/>
            <person name="Cannon C."/>
            <person name="Castanera R."/>
            <person name="Culley D."/>
            <person name="Daum C."/>
            <person name="Ezra D."/>
            <person name="Gonzalez J."/>
            <person name="Henrissat B."/>
            <person name="Kuo A."/>
            <person name="Liang C."/>
            <person name="Lipzen A."/>
            <person name="Lutzoni F."/>
            <person name="Magnuson J."/>
            <person name="Mondo S."/>
            <person name="Nolan M."/>
            <person name="Ohm R."/>
            <person name="Pangilinan J."/>
            <person name="Park H.-J."/>
            <person name="Ramirez L."/>
            <person name="Alfaro M."/>
            <person name="Sun H."/>
            <person name="Tritt A."/>
            <person name="Yoshinaga Y."/>
            <person name="Zwiers L.-H."/>
            <person name="Turgeon B."/>
            <person name="Goodwin S."/>
            <person name="Spatafora J."/>
            <person name="Crous P."/>
            <person name="Grigoriev I."/>
        </authorList>
    </citation>
    <scope>NUCLEOTIDE SEQUENCE</scope>
    <source>
        <strain evidence="3">CBS 115976</strain>
    </source>
</reference>
<protein>
    <recommendedName>
        <fullName evidence="2">Arb2 domain-containing protein</fullName>
    </recommendedName>
</protein>
<evidence type="ECO:0000313" key="4">
    <source>
        <dbReference type="Proteomes" id="UP000799302"/>
    </source>
</evidence>
<dbReference type="Proteomes" id="UP000799302">
    <property type="component" value="Unassembled WGS sequence"/>
</dbReference>
<sequence length="414" mass="47246">MFRVLRGGLCLESEFPETLQGLGYAINKKNFLRPVDSITKQIEPEGFFKYKISNNDRFNDRHKLNFNRAVRKEVVQQIAESGLLEPLYLLGKPGLTTTKPRKDTPFVPIYCSPKKKLLAAKRVVVIVQGSDDQWLWWAWNDIEGAKSLTDSSVLGIAEELEKYPDVALVMLNPCQLRYSYKSQQPCSFEDWEGQIRETTSHSSATVLDKNLIAGHETPKKHLEYMFNHFINNPEYINPKAKIDIIGVNSGTDLVCQFLNKNWNDYTPAYARLSAVAMANFYTPYPLDKPECAKYLGRKGRAWNKTEFAKDEIQAVPWDDPKNKDVGEVLSTIISLGPELKESQSAFAEAYKDMLKWLNKVAQNPNYDDWEKSELQPKMTRKGEAAKEAAEQKVRDEENDAAAAAEWKVCDDKKT</sequence>
<feature type="domain" description="Arb2" evidence="2">
    <location>
        <begin position="15"/>
        <end position="303"/>
    </location>
</feature>
<accession>A0A6A6USK4</accession>
<dbReference type="Pfam" id="PF22749">
    <property type="entry name" value="Arb2"/>
    <property type="match status" value="1"/>
</dbReference>
<dbReference type="InterPro" id="IPR053858">
    <property type="entry name" value="Arb2_dom"/>
</dbReference>
<dbReference type="OrthoDB" id="421951at2759"/>
<gene>
    <name evidence="3" type="ORF">BT63DRAFT_409416</name>
</gene>
<dbReference type="AlphaFoldDB" id="A0A6A6USK4"/>
<name>A0A6A6USK4_9PEZI</name>
<dbReference type="GO" id="GO:0031048">
    <property type="term" value="P:regulatory ncRNA-mediated heterochromatin formation"/>
    <property type="evidence" value="ECO:0007669"/>
    <property type="project" value="TreeGrafter"/>
</dbReference>
<evidence type="ECO:0000256" key="1">
    <source>
        <dbReference type="SAM" id="MobiDB-lite"/>
    </source>
</evidence>
<dbReference type="PANTHER" id="PTHR21357">
    <property type="entry name" value="FAM172 FAMILY PROTEIN HOMOLOG CG10038"/>
    <property type="match status" value="1"/>
</dbReference>
<dbReference type="InterPro" id="IPR048263">
    <property type="entry name" value="Arb2"/>
</dbReference>
<dbReference type="GO" id="GO:0005634">
    <property type="term" value="C:nucleus"/>
    <property type="evidence" value="ECO:0007669"/>
    <property type="project" value="TreeGrafter"/>
</dbReference>
<feature type="compositionally biased region" description="Basic and acidic residues" evidence="1">
    <location>
        <begin position="368"/>
        <end position="395"/>
    </location>
</feature>
<keyword evidence="4" id="KW-1185">Reference proteome</keyword>
<evidence type="ECO:0000259" key="2">
    <source>
        <dbReference type="Pfam" id="PF22749"/>
    </source>
</evidence>
<proteinExistence type="predicted"/>
<dbReference type="EMBL" id="MU004230">
    <property type="protein sequence ID" value="KAF2675319.1"/>
    <property type="molecule type" value="Genomic_DNA"/>
</dbReference>
<dbReference type="GO" id="GO:0035197">
    <property type="term" value="F:siRNA binding"/>
    <property type="evidence" value="ECO:0007669"/>
    <property type="project" value="TreeGrafter"/>
</dbReference>
<feature type="region of interest" description="Disordered" evidence="1">
    <location>
        <begin position="367"/>
        <end position="414"/>
    </location>
</feature>
<dbReference type="PANTHER" id="PTHR21357:SF4">
    <property type="entry name" value="FAM172 FAMILY PROTEIN HOMOLOG CG10038"/>
    <property type="match status" value="1"/>
</dbReference>